<gene>
    <name evidence="3" type="ORF">K7J14_14665</name>
</gene>
<comment type="caution">
    <text evidence="3">The sequence shown here is derived from an EMBL/GenBank/DDBJ whole genome shotgun (WGS) entry which is preliminary data.</text>
</comment>
<feature type="transmembrane region" description="Helical" evidence="2">
    <location>
        <begin position="257"/>
        <end position="276"/>
    </location>
</feature>
<feature type="coiled-coil region" evidence="1">
    <location>
        <begin position="18"/>
        <end position="75"/>
    </location>
</feature>
<dbReference type="EMBL" id="JAINWA010000003">
    <property type="protein sequence ID" value="MCD1655939.1"/>
    <property type="molecule type" value="Genomic_DNA"/>
</dbReference>
<keyword evidence="1" id="KW-0175">Coiled coil</keyword>
<dbReference type="RefSeq" id="WP_230758064.1">
    <property type="nucleotide sequence ID" value="NZ_JAINWA010000003.1"/>
</dbReference>
<keyword evidence="2" id="KW-0812">Transmembrane</keyword>
<evidence type="ECO:0000256" key="1">
    <source>
        <dbReference type="SAM" id="Coils"/>
    </source>
</evidence>
<evidence type="ECO:0000313" key="3">
    <source>
        <dbReference type="EMBL" id="MCD1655939.1"/>
    </source>
</evidence>
<proteinExistence type="predicted"/>
<keyword evidence="2" id="KW-0472">Membrane</keyword>
<keyword evidence="2" id="KW-1133">Transmembrane helix</keyword>
<protein>
    <submittedName>
        <fullName evidence="3">Uncharacterized protein</fullName>
    </submittedName>
</protein>
<reference evidence="3" key="1">
    <citation type="submission" date="2021-08" db="EMBL/GenBank/DDBJ databases">
        <title>Comparative analyses of Brucepasteria parasyntrophica and Teretinema zuelzerae.</title>
        <authorList>
            <person name="Song Y."/>
            <person name="Brune A."/>
        </authorList>
    </citation>
    <scope>NUCLEOTIDE SEQUENCE</scope>
    <source>
        <strain evidence="3">DSM 1903</strain>
    </source>
</reference>
<evidence type="ECO:0000313" key="4">
    <source>
        <dbReference type="Proteomes" id="UP001198163"/>
    </source>
</evidence>
<evidence type="ECO:0000256" key="2">
    <source>
        <dbReference type="SAM" id="Phobius"/>
    </source>
</evidence>
<dbReference type="AlphaFoldDB" id="A0AAE3EMC6"/>
<name>A0AAE3EMC6_9SPIR</name>
<sequence>MPICSRCGTESKYTYGTCQRCKDEIAVMKRQKEKDREDAELRRKQLQYLREQEKIQRMQEEEQEEIEQNKLYQKNLAKLSKTYTEFRSYAKDRNLTGFLFSFYNVNDDYSDLVQQKSKLFQFLGNLISLDKCINIDDYGVNIKQDVTLSSIHKLCASDSAAIIIKQQDGPFDNLLISKFMCIKYSKTQGYENKRIPIEDFSYILFLDKDELNILITYLKEYEDNYLLFINKKKEIKTKYSNIIDQKLKKDIKNHDRVFIIGIAVLFSILLEINLFTNHSSSFLFSIYSLFSPAVNIFCSIYLSMLVHYLREKNIEDFNTKLKSSLFEQMDTEIRSLI</sequence>
<accession>A0AAE3EMC6</accession>
<feature type="transmembrane region" description="Helical" evidence="2">
    <location>
        <begin position="282"/>
        <end position="302"/>
    </location>
</feature>
<organism evidence="3 4">
    <name type="scientific">Teretinema zuelzerae</name>
    <dbReference type="NCBI Taxonomy" id="156"/>
    <lineage>
        <taxon>Bacteria</taxon>
        <taxon>Pseudomonadati</taxon>
        <taxon>Spirochaetota</taxon>
        <taxon>Spirochaetia</taxon>
        <taxon>Spirochaetales</taxon>
        <taxon>Treponemataceae</taxon>
        <taxon>Teretinema</taxon>
    </lineage>
</organism>
<keyword evidence="4" id="KW-1185">Reference proteome</keyword>
<dbReference type="Proteomes" id="UP001198163">
    <property type="component" value="Unassembled WGS sequence"/>
</dbReference>